<dbReference type="PANTHER" id="PTHR22911:SF130">
    <property type="entry name" value="BIOTIN TRANSPORTER"/>
    <property type="match status" value="1"/>
</dbReference>
<dbReference type="InterPro" id="IPR037185">
    <property type="entry name" value="EmrE-like"/>
</dbReference>
<evidence type="ECO:0000313" key="3">
    <source>
        <dbReference type="EMBL" id="SDT14492.1"/>
    </source>
</evidence>
<evidence type="ECO:0000313" key="4">
    <source>
        <dbReference type="Proteomes" id="UP000243359"/>
    </source>
</evidence>
<dbReference type="STRING" id="1392877.SAMN05216221_3599"/>
<gene>
    <name evidence="3" type="ORF">SAMN05216221_3599</name>
</gene>
<accession>A0A1H1XZ77</accession>
<feature type="domain" description="EamA" evidence="2">
    <location>
        <begin position="138"/>
        <end position="274"/>
    </location>
</feature>
<feature type="transmembrane region" description="Helical" evidence="1">
    <location>
        <begin position="79"/>
        <end position="100"/>
    </location>
</feature>
<dbReference type="AlphaFoldDB" id="A0A1H1XZ77"/>
<keyword evidence="1" id="KW-1133">Transmembrane helix</keyword>
<dbReference type="PANTHER" id="PTHR22911">
    <property type="entry name" value="ACYL-MALONYL CONDENSING ENZYME-RELATED"/>
    <property type="match status" value="1"/>
</dbReference>
<protein>
    <submittedName>
        <fullName evidence="3">Carboxylate/amino acid/amine transporter</fullName>
    </submittedName>
</protein>
<feature type="transmembrane region" description="Helical" evidence="1">
    <location>
        <begin position="29"/>
        <end position="49"/>
    </location>
</feature>
<keyword evidence="4" id="KW-1185">Reference proteome</keyword>
<feature type="transmembrane region" description="Helical" evidence="1">
    <location>
        <begin position="136"/>
        <end position="161"/>
    </location>
</feature>
<keyword evidence="1" id="KW-0812">Transmembrane</keyword>
<organism evidence="3 4">
    <name type="scientific">Pseudomonas oryzae</name>
    <dbReference type="NCBI Taxonomy" id="1392877"/>
    <lineage>
        <taxon>Bacteria</taxon>
        <taxon>Pseudomonadati</taxon>
        <taxon>Pseudomonadota</taxon>
        <taxon>Gammaproteobacteria</taxon>
        <taxon>Pseudomonadales</taxon>
        <taxon>Pseudomonadaceae</taxon>
        <taxon>Pseudomonas</taxon>
    </lineage>
</organism>
<feature type="transmembrane region" description="Helical" evidence="1">
    <location>
        <begin position="56"/>
        <end position="73"/>
    </location>
</feature>
<dbReference type="GO" id="GO:0016020">
    <property type="term" value="C:membrane"/>
    <property type="evidence" value="ECO:0007669"/>
    <property type="project" value="InterPro"/>
</dbReference>
<feature type="transmembrane region" description="Helical" evidence="1">
    <location>
        <begin position="260"/>
        <end position="279"/>
    </location>
</feature>
<reference evidence="4" key="1">
    <citation type="submission" date="2016-10" db="EMBL/GenBank/DDBJ databases">
        <authorList>
            <person name="Varghese N."/>
            <person name="Submissions S."/>
        </authorList>
    </citation>
    <scope>NUCLEOTIDE SEQUENCE [LARGE SCALE GENOMIC DNA]</scope>
    <source>
        <strain evidence="4">KCTC 32247</strain>
    </source>
</reference>
<feature type="transmembrane region" description="Helical" evidence="1">
    <location>
        <begin position="112"/>
        <end position="130"/>
    </location>
</feature>
<feature type="domain" description="EamA" evidence="2">
    <location>
        <begin position="3"/>
        <end position="127"/>
    </location>
</feature>
<dbReference type="InterPro" id="IPR000620">
    <property type="entry name" value="EamA_dom"/>
</dbReference>
<evidence type="ECO:0000256" key="1">
    <source>
        <dbReference type="SAM" id="Phobius"/>
    </source>
</evidence>
<dbReference type="OrthoDB" id="1412048at2"/>
<name>A0A1H1XZ77_9PSED</name>
<feature type="transmembrane region" description="Helical" evidence="1">
    <location>
        <begin position="173"/>
        <end position="193"/>
    </location>
</feature>
<keyword evidence="1" id="KW-0472">Membrane</keyword>
<dbReference type="Pfam" id="PF00892">
    <property type="entry name" value="EamA"/>
    <property type="match status" value="2"/>
</dbReference>
<dbReference type="EMBL" id="LT629751">
    <property type="protein sequence ID" value="SDT14492.1"/>
    <property type="molecule type" value="Genomic_DNA"/>
</dbReference>
<proteinExistence type="predicted"/>
<evidence type="ECO:0000259" key="2">
    <source>
        <dbReference type="Pfam" id="PF00892"/>
    </source>
</evidence>
<dbReference type="RefSeq" id="WP_090351044.1">
    <property type="nucleotide sequence ID" value="NZ_LT629751.1"/>
</dbReference>
<feature type="transmembrane region" description="Helical" evidence="1">
    <location>
        <begin position="205"/>
        <end position="224"/>
    </location>
</feature>
<sequence>MPYLLIVTLLWAFSFSLIGEYLAGQVDSDFAVLARVLVAALVFLPFTVWRGLPMRLLGGLWLAGALQFGVTYLCLYRSFTVLTVPEVLLFTVLTPIYVTLIDDALARRFNRWALLAAVVAVGGGAIIRFRPLEGDYLLGFLLLQVANATFAAGQVLCRQLLARHPVAQPLPRFFGHFFLGALLIALPSFLLFGNPARLPHTAVQWGVLLWMGLFATALGMYWWVKGSTRVDAGTLAVMNELHVPAGLVVNLLIWNRDADLPRLAAGGAVILLAMALNHLGRRRWAAPSPA</sequence>
<dbReference type="Proteomes" id="UP000243359">
    <property type="component" value="Chromosome I"/>
</dbReference>
<dbReference type="SUPFAM" id="SSF103481">
    <property type="entry name" value="Multidrug resistance efflux transporter EmrE"/>
    <property type="match status" value="2"/>
</dbReference>